<keyword evidence="2" id="KW-0614">Plasmid</keyword>
<evidence type="ECO:0000313" key="2">
    <source>
        <dbReference type="EMBL" id="APG94908.1"/>
    </source>
</evidence>
<evidence type="ECO:0000313" key="3">
    <source>
        <dbReference type="Proteomes" id="UP000182306"/>
    </source>
</evidence>
<geneLocation type="plasmid" evidence="2 3">
    <name>C</name>
</geneLocation>
<sequence>MRGRAEGHPRLARHVLEIGFPFHDPIPFRCCGAGHGPRRRAPRAASASHSNHTSAPFRKP</sequence>
<accession>A0A1L3LXV1</accession>
<dbReference type="KEGG" id="same:SAMCFNEI73_pC1199"/>
<feature type="region of interest" description="Disordered" evidence="1">
    <location>
        <begin position="32"/>
        <end position="60"/>
    </location>
</feature>
<dbReference type="AlphaFoldDB" id="A0A1L3LXV1"/>
<feature type="compositionally biased region" description="Low complexity" evidence="1">
    <location>
        <begin position="43"/>
        <end position="60"/>
    </location>
</feature>
<proteinExistence type="predicted"/>
<evidence type="ECO:0000256" key="1">
    <source>
        <dbReference type="SAM" id="MobiDB-lite"/>
    </source>
</evidence>
<organism evidence="2 3">
    <name type="scientific">Sinorhizobium americanum</name>
    <dbReference type="NCBI Taxonomy" id="194963"/>
    <lineage>
        <taxon>Bacteria</taxon>
        <taxon>Pseudomonadati</taxon>
        <taxon>Pseudomonadota</taxon>
        <taxon>Alphaproteobacteria</taxon>
        <taxon>Hyphomicrobiales</taxon>
        <taxon>Rhizobiaceae</taxon>
        <taxon>Sinorhizobium/Ensifer group</taxon>
        <taxon>Sinorhizobium</taxon>
    </lineage>
</organism>
<gene>
    <name evidence="2" type="ORF">SAMCFNEI73_pC1199</name>
</gene>
<protein>
    <submittedName>
        <fullName evidence="2">Uncharacterized protein</fullName>
    </submittedName>
</protein>
<dbReference type="EMBL" id="CP013110">
    <property type="protein sequence ID" value="APG94908.1"/>
    <property type="molecule type" value="Genomic_DNA"/>
</dbReference>
<reference evidence="2 3" key="1">
    <citation type="submission" date="2015-10" db="EMBL/GenBank/DDBJ databases">
        <title>Genomic differences between typical nodule nitrogen-fixing rhizobial strains and those coming from bean seeds.</title>
        <authorList>
            <person name="Peralta H."/>
            <person name="Aguilar-Vera A."/>
            <person name="Diaz R."/>
            <person name="Mora Y."/>
            <person name="Martinez-Batallar G."/>
            <person name="Salazar E."/>
            <person name="Vargas-Lagunas C."/>
            <person name="Encarnacion S."/>
            <person name="Girard L."/>
            <person name="Mora J."/>
        </authorList>
    </citation>
    <scope>NUCLEOTIDE SEQUENCE [LARGE SCALE GENOMIC DNA]</scope>
    <source>
        <strain evidence="2 3">CFNEI 73</strain>
        <plasmid evidence="2 3">C</plasmid>
    </source>
</reference>
<keyword evidence="3" id="KW-1185">Reference proteome</keyword>
<dbReference type="Proteomes" id="UP000182306">
    <property type="component" value="Plasmid C"/>
</dbReference>
<name>A0A1L3LXV1_9HYPH</name>